<dbReference type="InterPro" id="IPR006638">
    <property type="entry name" value="Elp3/MiaA/NifB-like_rSAM"/>
</dbReference>
<keyword evidence="3" id="KW-0949">S-adenosyl-L-methionine</keyword>
<evidence type="ECO:0000313" key="8">
    <source>
        <dbReference type="EMBL" id="PLX15374.1"/>
    </source>
</evidence>
<dbReference type="EMBL" id="PKTG01000140">
    <property type="protein sequence ID" value="PLX15374.1"/>
    <property type="molecule type" value="Genomic_DNA"/>
</dbReference>
<evidence type="ECO:0000256" key="3">
    <source>
        <dbReference type="ARBA" id="ARBA00022691"/>
    </source>
</evidence>
<dbReference type="SFLD" id="SFLDG01387">
    <property type="entry name" value="BtrN-like_SPASM_domain_contain"/>
    <property type="match status" value="1"/>
</dbReference>
<proteinExistence type="predicted"/>
<sequence>MIRCSDGIKKLLEKFLNKEVETKYITSSHKYTLDICDDNIEYISSSSKQNIKTDIVDNSIVIKEKNEDWIIVIIPVNIKRQENDLISVNLKTDKEIKVSTFIKDENNKEFWGDIKTISSERKITVPIEKMSSPEWEDSKHTPGNMIQSICIYISGKDIYEVLINNISIHTGRDKSQEIHGKNNIFGLRNGTFLFENKEEYDIEFSTSDNIRLNFQAKEKISNNKRLRLRFDLFDNKSIQLEDILGLYFLIRSSSGIAIDLYTENDKQIKTFFNESSTDIKNILLYKEDLVLFEKDTRISSIVFEFSAKKGEINIYDSHLVYAKNNIKTEDILSNQEDFIITGDEFVLSTDNGYFSLRDGDKGEFSYDKDDNISFRINKPSNHKDPYTLFKFTLFENRKIKLSDWDGILITFEGKKEFRFRIIATDIKGNEYWSNHVYVNGSSGFSVLKFNDFFIPDWLEKNSQQADEAIAFSILFEGSGDFSLKIDSFDLFVGGEKKDRIFDISSTKDHTLYPFVDLGSHDISDENVHIATENANIKVDTKDKVVLEYIPKNSSEKTFSMVELLTPRILNIPSKQISGIGLFIEKEGDFDLRVITKDENQNEYWSNPLVLKENTLSSLYIPIDDFYRPQWIQEKGPRGDLLKNLAFNLSGLASGKAIIHRILVYTKDYTLYLDSKDICNMETLFNLKKTSNKMIKNLISSDNIIVNKAKLEDNELKLKILPDKESYLIIRYDLHLAGYTDLSDVSYISSLINTNVSSLLKMVITDTEDRQISTQHRELMENGLAAYEFRKQDFTEGDVSNFNFSMIKNIEIHLNKINNDQRGEAHLVFSSPVFFGKSKTTENKYFILQDFNFFGDNVFKNYWVSAGKEANIDLIPAHREKDLDYPCLKVPFSIFSEDSQNNWIVMKRNDLPISMDISEYEYITFFFKCDTKGLKIRFSITDTDGKISSYTMNRLSEFDRFIKVNIPISKIKGDADIKKIRSYDFYCGLEWNKPPVKGNMFFATYTPIVDETTTHVKEIKTVKARDPELDNLENKIETTRRKIMVSGKLYDLDEIKELIDKKIEKGKETFSKKDLKMQEIRQNKKWGLSGVAMFIEPTNLCNLACIMCNHGDKSFDRTLGVMKFKDFKRVADEIRERKFNIWEVAPFWLGEPFIHPQITQFIDYISEIRRLPGTIQHFNIHTNGNVLTDEHIESVVNSELDSILFSIDAAKEDTYRGIRVNGSLETVINNIKKLKEARDKKGRKSPAIILQFIVMDQNVDEIMDFINLGKKLGIEKVIYAGRKEDNKYDLPMEENLLFPQIDYDLVFIKSLEPNALTKDQTHREIITNVKKDIVRRPCGSLWRMFSVSWDGNATACCRDDQVNMCVGNVLKDGVENVWYGEELKEIRLAHILGDFDKVPKCNECLNWVKYPISHDEIEEWLESVGEENLIKIYKERFNRLIFLIR</sequence>
<dbReference type="InterPro" id="IPR013785">
    <property type="entry name" value="Aldolase_TIM"/>
</dbReference>
<comment type="cofactor">
    <cofactor evidence="1">
        <name>[4Fe-4S] cluster</name>
        <dbReference type="ChEBI" id="CHEBI:49883"/>
    </cofactor>
</comment>
<dbReference type="PANTHER" id="PTHR11228">
    <property type="entry name" value="RADICAL SAM DOMAIN PROTEIN"/>
    <property type="match status" value="1"/>
</dbReference>
<keyword evidence="5" id="KW-0408">Iron</keyword>
<keyword evidence="6" id="KW-0411">Iron-sulfur</keyword>
<dbReference type="PANTHER" id="PTHR11228:SF34">
    <property type="entry name" value="TUNGSTEN-CONTAINING ALDEHYDE FERREDOXIN OXIDOREDUCTASE COFACTOR MODIFYING PROTEIN"/>
    <property type="match status" value="1"/>
</dbReference>
<keyword evidence="2" id="KW-0004">4Fe-4S</keyword>
<dbReference type="InterPro" id="IPR007197">
    <property type="entry name" value="rSAM"/>
</dbReference>
<reference evidence="8 9" key="1">
    <citation type="submission" date="2017-11" db="EMBL/GenBank/DDBJ databases">
        <title>Genome-resolved metagenomics identifies genetic mobility, metabolic interactions, and unexpected diversity in perchlorate-reducing communities.</title>
        <authorList>
            <person name="Barnum T.P."/>
            <person name="Figueroa I.A."/>
            <person name="Carlstrom C.I."/>
            <person name="Lucas L.N."/>
            <person name="Engelbrektson A.L."/>
            <person name="Coates J.D."/>
        </authorList>
    </citation>
    <scope>NUCLEOTIDE SEQUENCE [LARGE SCALE GENOMIC DNA]</scope>
    <source>
        <strain evidence="8">BM706</strain>
    </source>
</reference>
<evidence type="ECO:0000256" key="6">
    <source>
        <dbReference type="ARBA" id="ARBA00023014"/>
    </source>
</evidence>
<evidence type="ECO:0000259" key="7">
    <source>
        <dbReference type="PROSITE" id="PS51918"/>
    </source>
</evidence>
<keyword evidence="4" id="KW-0479">Metal-binding</keyword>
<dbReference type="CDD" id="cd01335">
    <property type="entry name" value="Radical_SAM"/>
    <property type="match status" value="1"/>
</dbReference>
<comment type="caution">
    <text evidence="8">The sequence shown here is derived from an EMBL/GenBank/DDBJ whole genome shotgun (WGS) entry which is preliminary data.</text>
</comment>
<dbReference type="InterPro" id="IPR050377">
    <property type="entry name" value="Radical_SAM_PqqE_MftC-like"/>
</dbReference>
<organism evidence="8 9">
    <name type="scientific">Muiribacterium halophilum</name>
    <dbReference type="NCBI Taxonomy" id="2053465"/>
    <lineage>
        <taxon>Bacteria</taxon>
        <taxon>Candidatus Muiribacteriota</taxon>
        <taxon>Candidatus Muiribacteriia</taxon>
        <taxon>Candidatus Muiribacteriales</taxon>
        <taxon>Candidatus Muiribacteriaceae</taxon>
        <taxon>Candidatus Muiribacterium</taxon>
    </lineage>
</organism>
<dbReference type="Proteomes" id="UP000234857">
    <property type="component" value="Unassembled WGS sequence"/>
</dbReference>
<dbReference type="InterPro" id="IPR058240">
    <property type="entry name" value="rSAM_sf"/>
</dbReference>
<evidence type="ECO:0000256" key="2">
    <source>
        <dbReference type="ARBA" id="ARBA00022485"/>
    </source>
</evidence>
<protein>
    <recommendedName>
        <fullName evidence="7">Radical SAM core domain-containing protein</fullName>
    </recommendedName>
</protein>
<dbReference type="SFLD" id="SFLDS00029">
    <property type="entry name" value="Radical_SAM"/>
    <property type="match status" value="1"/>
</dbReference>
<dbReference type="Pfam" id="PF04055">
    <property type="entry name" value="Radical_SAM"/>
    <property type="match status" value="1"/>
</dbReference>
<name>A0A2N5Z9T1_MUIH1</name>
<dbReference type="Gene3D" id="3.20.20.70">
    <property type="entry name" value="Aldolase class I"/>
    <property type="match status" value="1"/>
</dbReference>
<evidence type="ECO:0000313" key="9">
    <source>
        <dbReference type="Proteomes" id="UP000234857"/>
    </source>
</evidence>
<evidence type="ECO:0000256" key="4">
    <source>
        <dbReference type="ARBA" id="ARBA00022723"/>
    </source>
</evidence>
<dbReference type="CDD" id="cd21109">
    <property type="entry name" value="SPASM"/>
    <property type="match status" value="1"/>
</dbReference>
<feature type="domain" description="Radical SAM core" evidence="7">
    <location>
        <begin position="1086"/>
        <end position="1308"/>
    </location>
</feature>
<dbReference type="Pfam" id="PF13186">
    <property type="entry name" value="SPASM"/>
    <property type="match status" value="1"/>
</dbReference>
<dbReference type="GO" id="GO:0046872">
    <property type="term" value="F:metal ion binding"/>
    <property type="evidence" value="ECO:0007669"/>
    <property type="project" value="UniProtKB-KW"/>
</dbReference>
<accession>A0A2N5Z9T1</accession>
<dbReference type="GO" id="GO:0051536">
    <property type="term" value="F:iron-sulfur cluster binding"/>
    <property type="evidence" value="ECO:0007669"/>
    <property type="project" value="UniProtKB-KW"/>
</dbReference>
<dbReference type="GO" id="GO:0003824">
    <property type="term" value="F:catalytic activity"/>
    <property type="evidence" value="ECO:0007669"/>
    <property type="project" value="InterPro"/>
</dbReference>
<evidence type="ECO:0000256" key="5">
    <source>
        <dbReference type="ARBA" id="ARBA00023004"/>
    </source>
</evidence>
<gene>
    <name evidence="8" type="ORF">C0601_13040</name>
</gene>
<dbReference type="InterPro" id="IPR023885">
    <property type="entry name" value="4Fe4S-binding_SPASM_dom"/>
</dbReference>
<dbReference type="PROSITE" id="PS51918">
    <property type="entry name" value="RADICAL_SAM"/>
    <property type="match status" value="1"/>
</dbReference>
<dbReference type="InterPro" id="IPR034391">
    <property type="entry name" value="AdoMet-like_SPASM_containing"/>
</dbReference>
<dbReference type="SUPFAM" id="SSF102114">
    <property type="entry name" value="Radical SAM enzymes"/>
    <property type="match status" value="1"/>
</dbReference>
<evidence type="ECO:0000256" key="1">
    <source>
        <dbReference type="ARBA" id="ARBA00001966"/>
    </source>
</evidence>
<dbReference type="SFLD" id="SFLDG01067">
    <property type="entry name" value="SPASM/twitch_domain_containing"/>
    <property type="match status" value="1"/>
</dbReference>
<dbReference type="SMART" id="SM00729">
    <property type="entry name" value="Elp3"/>
    <property type="match status" value="1"/>
</dbReference>